<dbReference type="SUPFAM" id="SSF51182">
    <property type="entry name" value="RmlC-like cupins"/>
    <property type="match status" value="1"/>
</dbReference>
<dbReference type="InterPro" id="IPR014710">
    <property type="entry name" value="RmlC-like_jellyroll"/>
</dbReference>
<sequence>MSENIHKIWGERRRILLNDKVEIDLLYLKKNCFCSTHTHKFKENKFIVILGKIIIDTEFDSIMLTKNNSWIVSPPLKHRFYAIEDSVMIECASVRKGNIDENDICREKQGGRMIKGKEYTLEQLREKGMLGL</sequence>
<dbReference type="Pfam" id="PF01050">
    <property type="entry name" value="MannoseP_isomer"/>
    <property type="match status" value="1"/>
</dbReference>
<evidence type="ECO:0000313" key="2">
    <source>
        <dbReference type="EMBL" id="KKN27651.1"/>
    </source>
</evidence>
<dbReference type="GO" id="GO:0016779">
    <property type="term" value="F:nucleotidyltransferase activity"/>
    <property type="evidence" value="ECO:0007669"/>
    <property type="project" value="InterPro"/>
</dbReference>
<organism evidence="2">
    <name type="scientific">marine sediment metagenome</name>
    <dbReference type="NCBI Taxonomy" id="412755"/>
    <lineage>
        <taxon>unclassified sequences</taxon>
        <taxon>metagenomes</taxon>
        <taxon>ecological metagenomes</taxon>
    </lineage>
</organism>
<dbReference type="InterPro" id="IPR001538">
    <property type="entry name" value="Man6P_isomerase-2_C"/>
</dbReference>
<dbReference type="InterPro" id="IPR011051">
    <property type="entry name" value="RmlC_Cupin_sf"/>
</dbReference>
<dbReference type="AlphaFoldDB" id="A0A0F9RRN0"/>
<dbReference type="GO" id="GO:0005976">
    <property type="term" value="P:polysaccharide metabolic process"/>
    <property type="evidence" value="ECO:0007669"/>
    <property type="project" value="InterPro"/>
</dbReference>
<gene>
    <name evidence="2" type="ORF">LCGC14_0862450</name>
</gene>
<proteinExistence type="predicted"/>
<evidence type="ECO:0000259" key="1">
    <source>
        <dbReference type="Pfam" id="PF01050"/>
    </source>
</evidence>
<protein>
    <recommendedName>
        <fullName evidence="1">Mannose-6-phosphate isomerase type II C-terminal domain-containing protein</fullName>
    </recommendedName>
</protein>
<accession>A0A0F9RRN0</accession>
<dbReference type="EMBL" id="LAZR01002620">
    <property type="protein sequence ID" value="KKN27651.1"/>
    <property type="molecule type" value="Genomic_DNA"/>
</dbReference>
<comment type="caution">
    <text evidence="2">The sequence shown here is derived from an EMBL/GenBank/DDBJ whole genome shotgun (WGS) entry which is preliminary data.</text>
</comment>
<feature type="domain" description="Mannose-6-phosphate isomerase type II C-terminal" evidence="1">
    <location>
        <begin position="3"/>
        <end position="106"/>
    </location>
</feature>
<reference evidence="2" key="1">
    <citation type="journal article" date="2015" name="Nature">
        <title>Complex archaea that bridge the gap between prokaryotes and eukaryotes.</title>
        <authorList>
            <person name="Spang A."/>
            <person name="Saw J.H."/>
            <person name="Jorgensen S.L."/>
            <person name="Zaremba-Niedzwiedzka K."/>
            <person name="Martijn J."/>
            <person name="Lind A.E."/>
            <person name="van Eijk R."/>
            <person name="Schleper C."/>
            <person name="Guy L."/>
            <person name="Ettema T.J."/>
        </authorList>
    </citation>
    <scope>NUCLEOTIDE SEQUENCE</scope>
</reference>
<name>A0A0F9RRN0_9ZZZZ</name>
<dbReference type="Gene3D" id="2.60.120.10">
    <property type="entry name" value="Jelly Rolls"/>
    <property type="match status" value="1"/>
</dbReference>